<evidence type="ECO:0000313" key="1">
    <source>
        <dbReference type="EMBL" id="KAG2279986.1"/>
    </source>
</evidence>
<sequence length="132" mass="14324">MSSSIAVKRVFIPSMSSRKACMDPITSSSSRMNRESKSAAFCLTSSSPPNTTLSSSVMVCSTLSSFSPISPTATPKASRETLFSRWVPARVDVDSLPRSSTPDCKLTSFCLSPLAIFFTQTESPLVWIVTWL</sequence>
<dbReference type="AlphaFoldDB" id="A0A8X7R1A9"/>
<reference evidence="1 2" key="1">
    <citation type="submission" date="2020-02" db="EMBL/GenBank/DDBJ databases">
        <authorList>
            <person name="Ma Q."/>
            <person name="Huang Y."/>
            <person name="Song X."/>
            <person name="Pei D."/>
        </authorList>
    </citation>
    <scope>NUCLEOTIDE SEQUENCE [LARGE SCALE GENOMIC DNA]</scope>
    <source>
        <strain evidence="1">Sxm20200214</strain>
        <tissue evidence="1">Leaf</tissue>
    </source>
</reference>
<comment type="caution">
    <text evidence="1">The sequence shown here is derived from an EMBL/GenBank/DDBJ whole genome shotgun (WGS) entry which is preliminary data.</text>
</comment>
<protein>
    <submittedName>
        <fullName evidence="1">Uncharacterized protein</fullName>
    </submittedName>
</protein>
<gene>
    <name evidence="1" type="ORF">Bca52824_051206</name>
</gene>
<evidence type="ECO:0000313" key="2">
    <source>
        <dbReference type="Proteomes" id="UP000886595"/>
    </source>
</evidence>
<organism evidence="1 2">
    <name type="scientific">Brassica carinata</name>
    <name type="common">Ethiopian mustard</name>
    <name type="synonym">Abyssinian cabbage</name>
    <dbReference type="NCBI Taxonomy" id="52824"/>
    <lineage>
        <taxon>Eukaryota</taxon>
        <taxon>Viridiplantae</taxon>
        <taxon>Streptophyta</taxon>
        <taxon>Embryophyta</taxon>
        <taxon>Tracheophyta</taxon>
        <taxon>Spermatophyta</taxon>
        <taxon>Magnoliopsida</taxon>
        <taxon>eudicotyledons</taxon>
        <taxon>Gunneridae</taxon>
        <taxon>Pentapetalae</taxon>
        <taxon>rosids</taxon>
        <taxon>malvids</taxon>
        <taxon>Brassicales</taxon>
        <taxon>Brassicaceae</taxon>
        <taxon>Brassiceae</taxon>
        <taxon>Brassica</taxon>
    </lineage>
</organism>
<proteinExistence type="predicted"/>
<accession>A0A8X7R1A9</accession>
<keyword evidence="2" id="KW-1185">Reference proteome</keyword>
<name>A0A8X7R1A9_BRACI</name>
<dbReference type="EMBL" id="JAAMPC010000011">
    <property type="protein sequence ID" value="KAG2279986.1"/>
    <property type="molecule type" value="Genomic_DNA"/>
</dbReference>
<dbReference type="Proteomes" id="UP000886595">
    <property type="component" value="Unassembled WGS sequence"/>
</dbReference>